<feature type="transmembrane region" description="Helical" evidence="5">
    <location>
        <begin position="219"/>
        <end position="239"/>
    </location>
</feature>
<feature type="non-terminal residue" evidence="7">
    <location>
        <position position="332"/>
    </location>
</feature>
<dbReference type="Gene3D" id="1.20.1420.30">
    <property type="entry name" value="NCX, central ion-binding region"/>
    <property type="match status" value="2"/>
</dbReference>
<dbReference type="GO" id="GO:0005886">
    <property type="term" value="C:plasma membrane"/>
    <property type="evidence" value="ECO:0007669"/>
    <property type="project" value="TreeGrafter"/>
</dbReference>
<dbReference type="InterPro" id="IPR004481">
    <property type="entry name" value="K/Na/Ca-exchanger"/>
</dbReference>
<evidence type="ECO:0000256" key="3">
    <source>
        <dbReference type="ARBA" id="ARBA00022989"/>
    </source>
</evidence>
<feature type="transmembrane region" description="Helical" evidence="5">
    <location>
        <begin position="78"/>
        <end position="99"/>
    </location>
</feature>
<dbReference type="AlphaFoldDB" id="A0A1G2HDW0"/>
<dbReference type="Proteomes" id="UP000178835">
    <property type="component" value="Unassembled WGS sequence"/>
</dbReference>
<feature type="transmembrane region" description="Helical" evidence="5">
    <location>
        <begin position="281"/>
        <end position="301"/>
    </location>
</feature>
<sequence length="332" mass="35721">MFEPVFLNLGLMIAGLLVLVYSGVYVVHSLSALARFLGISEYTISFILLAIATTLPELSVGVSAAVSGDPDLSLGNVLGTNIVNITLILGLVAVISGKVELADYEDFRKTRFSIFLLVLSPVILLIDGALSRMDGIILLFLFLWNIYRTLSVGVKYGRRTPGLFEGGAAGVAGKLWKNRRRPLRRFFIFTLSVAALVASSYLVVYSASNLSLVLGLPEILIGILIVALGTSLPELSLGIRSAVEGKGNVPFGNLLGALVMNSTLVLGVTAVISPIGVVESSIFWISALFMAASVLLVFYFLRARHFLVRREGIALIFVYTAFLIMQGGINIF</sequence>
<evidence type="ECO:0000313" key="7">
    <source>
        <dbReference type="EMBL" id="OGZ60662.1"/>
    </source>
</evidence>
<feature type="transmembrane region" description="Helical" evidence="5">
    <location>
        <begin position="186"/>
        <end position="207"/>
    </location>
</feature>
<dbReference type="PANTHER" id="PTHR10846:SF8">
    <property type="entry name" value="INNER MEMBRANE PROTEIN YRBG"/>
    <property type="match status" value="1"/>
</dbReference>
<dbReference type="Pfam" id="PF01699">
    <property type="entry name" value="Na_Ca_ex"/>
    <property type="match status" value="2"/>
</dbReference>
<comment type="caution">
    <text evidence="7">The sequence shown here is derived from an EMBL/GenBank/DDBJ whole genome shotgun (WGS) entry which is preliminary data.</text>
</comment>
<feature type="transmembrane region" description="Helical" evidence="5">
    <location>
        <begin position="111"/>
        <end position="130"/>
    </location>
</feature>
<feature type="domain" description="Sodium/calcium exchanger membrane region" evidence="6">
    <location>
        <begin position="186"/>
        <end position="326"/>
    </location>
</feature>
<evidence type="ECO:0000256" key="2">
    <source>
        <dbReference type="ARBA" id="ARBA00022692"/>
    </source>
</evidence>
<name>A0A1G2HDW0_9BACT</name>
<keyword evidence="2 5" id="KW-0812">Transmembrane</keyword>
<reference evidence="7 8" key="1">
    <citation type="journal article" date="2016" name="Nat. Commun.">
        <title>Thousands of microbial genomes shed light on interconnected biogeochemical processes in an aquifer system.</title>
        <authorList>
            <person name="Anantharaman K."/>
            <person name="Brown C.T."/>
            <person name="Hug L.A."/>
            <person name="Sharon I."/>
            <person name="Castelle C.J."/>
            <person name="Probst A.J."/>
            <person name="Thomas B.C."/>
            <person name="Singh A."/>
            <person name="Wilkins M.J."/>
            <person name="Karaoz U."/>
            <person name="Brodie E.L."/>
            <person name="Williams K.H."/>
            <person name="Hubbard S.S."/>
            <person name="Banfield J.F."/>
        </authorList>
    </citation>
    <scope>NUCLEOTIDE SEQUENCE [LARGE SCALE GENOMIC DNA]</scope>
</reference>
<feature type="domain" description="Sodium/calcium exchanger membrane region" evidence="6">
    <location>
        <begin position="9"/>
        <end position="146"/>
    </location>
</feature>
<keyword evidence="3 5" id="KW-1133">Transmembrane helix</keyword>
<dbReference type="GO" id="GO:0008273">
    <property type="term" value="F:calcium, potassium:sodium antiporter activity"/>
    <property type="evidence" value="ECO:0007669"/>
    <property type="project" value="TreeGrafter"/>
</dbReference>
<evidence type="ECO:0000256" key="1">
    <source>
        <dbReference type="ARBA" id="ARBA00004141"/>
    </source>
</evidence>
<evidence type="ECO:0000259" key="6">
    <source>
        <dbReference type="Pfam" id="PF01699"/>
    </source>
</evidence>
<organism evidence="7 8">
    <name type="scientific">Candidatus Spechtbacteria bacterium RIFCSPLOWO2_01_FULL_43_12</name>
    <dbReference type="NCBI Taxonomy" id="1802162"/>
    <lineage>
        <taxon>Bacteria</taxon>
        <taxon>Candidatus Spechtiibacteriota</taxon>
    </lineage>
</organism>
<feature type="transmembrane region" description="Helical" evidence="5">
    <location>
        <begin position="251"/>
        <end position="275"/>
    </location>
</feature>
<dbReference type="InterPro" id="IPR004837">
    <property type="entry name" value="NaCa_Exmemb"/>
</dbReference>
<keyword evidence="4 5" id="KW-0472">Membrane</keyword>
<evidence type="ECO:0000256" key="4">
    <source>
        <dbReference type="ARBA" id="ARBA00023136"/>
    </source>
</evidence>
<proteinExistence type="predicted"/>
<dbReference type="GO" id="GO:0006874">
    <property type="term" value="P:intracellular calcium ion homeostasis"/>
    <property type="evidence" value="ECO:0007669"/>
    <property type="project" value="TreeGrafter"/>
</dbReference>
<dbReference type="EMBL" id="MHOH01000016">
    <property type="protein sequence ID" value="OGZ60662.1"/>
    <property type="molecule type" value="Genomic_DNA"/>
</dbReference>
<feature type="transmembrane region" description="Helical" evidence="5">
    <location>
        <begin position="39"/>
        <end position="58"/>
    </location>
</feature>
<comment type="subcellular location">
    <subcellularLocation>
        <location evidence="1">Membrane</location>
        <topology evidence="1">Multi-pass membrane protein</topology>
    </subcellularLocation>
</comment>
<evidence type="ECO:0000313" key="8">
    <source>
        <dbReference type="Proteomes" id="UP000178835"/>
    </source>
</evidence>
<evidence type="ECO:0000256" key="5">
    <source>
        <dbReference type="SAM" id="Phobius"/>
    </source>
</evidence>
<gene>
    <name evidence="7" type="ORF">A2919_02055</name>
</gene>
<dbReference type="InterPro" id="IPR044880">
    <property type="entry name" value="NCX_ion-bd_dom_sf"/>
</dbReference>
<protein>
    <recommendedName>
        <fullName evidence="6">Sodium/calcium exchanger membrane region domain-containing protein</fullName>
    </recommendedName>
</protein>
<feature type="transmembrane region" description="Helical" evidence="5">
    <location>
        <begin position="136"/>
        <end position="154"/>
    </location>
</feature>
<dbReference type="GO" id="GO:0005262">
    <property type="term" value="F:calcium channel activity"/>
    <property type="evidence" value="ECO:0007669"/>
    <property type="project" value="TreeGrafter"/>
</dbReference>
<feature type="transmembrane region" description="Helical" evidence="5">
    <location>
        <begin position="6"/>
        <end position="27"/>
    </location>
</feature>
<accession>A0A1G2HDW0</accession>
<dbReference type="PANTHER" id="PTHR10846">
    <property type="entry name" value="SODIUM/POTASSIUM/CALCIUM EXCHANGER"/>
    <property type="match status" value="1"/>
</dbReference>
<feature type="transmembrane region" description="Helical" evidence="5">
    <location>
        <begin position="313"/>
        <end position="331"/>
    </location>
</feature>